<proteinExistence type="predicted"/>
<comment type="caution">
    <text evidence="1">The sequence shown here is derived from an EMBL/GenBank/DDBJ whole genome shotgun (WGS) entry which is preliminary data.</text>
</comment>
<name>A0ABD4SUZ3_9NEIS</name>
<organism evidence="1 2">
    <name type="scientific">Laribacter hongkongensis</name>
    <dbReference type="NCBI Taxonomy" id="168471"/>
    <lineage>
        <taxon>Bacteria</taxon>
        <taxon>Pseudomonadati</taxon>
        <taxon>Pseudomonadota</taxon>
        <taxon>Betaproteobacteria</taxon>
        <taxon>Neisseriales</taxon>
        <taxon>Aquaspirillaceae</taxon>
        <taxon>Laribacter</taxon>
    </lineage>
</organism>
<dbReference type="RefSeq" id="WP_239894480.1">
    <property type="nucleotide sequence ID" value="NZ_JAJAXM010000035.1"/>
</dbReference>
<dbReference type="Proteomes" id="UP001200247">
    <property type="component" value="Unassembled WGS sequence"/>
</dbReference>
<reference evidence="1 2" key="1">
    <citation type="submission" date="2021-10" db="EMBL/GenBank/DDBJ databases">
        <title>Whole-genome sequencing analysis of Laribacter hongkongensis: virulence gene profiles, carbohydrate-active enzyme prediction, and antimicrobial resistance characterization.</title>
        <authorList>
            <person name="Yuan P."/>
            <person name="Zhan Y."/>
            <person name="Chen D."/>
        </authorList>
    </citation>
    <scope>NUCLEOTIDE SEQUENCE [LARGE SCALE GENOMIC DNA]</scope>
    <source>
        <strain evidence="1 2">W67</strain>
    </source>
</reference>
<dbReference type="AlphaFoldDB" id="A0ABD4SUZ3"/>
<gene>
    <name evidence="1" type="ORF">LH440_14385</name>
</gene>
<evidence type="ECO:0000313" key="1">
    <source>
        <dbReference type="EMBL" id="MCG9027071.1"/>
    </source>
</evidence>
<accession>A0ABD4SUZ3</accession>
<protein>
    <submittedName>
        <fullName evidence="1">Uncharacterized protein</fullName>
    </submittedName>
</protein>
<evidence type="ECO:0000313" key="2">
    <source>
        <dbReference type="Proteomes" id="UP001200247"/>
    </source>
</evidence>
<sequence>MSQKKPTESQQQPIKSQPTFFPFGFSVGKLDDDIVIIDFVDLVDRESGKLTVISSFALTPQKAQELARALTEKDE</sequence>
<dbReference type="EMBL" id="JAJAXM010000035">
    <property type="protein sequence ID" value="MCG9027071.1"/>
    <property type="molecule type" value="Genomic_DNA"/>
</dbReference>